<dbReference type="InterPro" id="IPR009577">
    <property type="entry name" value="Sm_multidrug_ex"/>
</dbReference>
<evidence type="ECO:0000313" key="2">
    <source>
        <dbReference type="EMBL" id="EMR02460.1"/>
    </source>
</evidence>
<evidence type="ECO:0000313" key="3">
    <source>
        <dbReference type="Proteomes" id="UP000011910"/>
    </source>
</evidence>
<dbReference type="STRING" id="1279009.ADICEAN_02391"/>
<dbReference type="AlphaFoldDB" id="M7NKY9"/>
<evidence type="ECO:0000256" key="1">
    <source>
        <dbReference type="SAM" id="Phobius"/>
    </source>
</evidence>
<dbReference type="Pfam" id="PF06695">
    <property type="entry name" value="Sm_multidrug_ex"/>
    <property type="match status" value="1"/>
</dbReference>
<keyword evidence="1" id="KW-0812">Transmembrane</keyword>
<keyword evidence="1" id="KW-1133">Transmembrane helix</keyword>
<comment type="caution">
    <text evidence="2">The sequence shown here is derived from an EMBL/GenBank/DDBJ whole genome shotgun (WGS) entry which is preliminary data.</text>
</comment>
<sequence>MFPLLDELVYTFLLSISPFGEARSGIPYAIFNDVHILLAFAVGLTANILVFPLFSWIIDKFSHKFWHIRFYRKGVVQLCRRAKRAVGVHNQKWGFWGLMVFVMVPLPGTGAYLGTIAAHVLKLDRKKAFISISTGLVISSLFMAAVAYYSNRGLDLL</sequence>
<feature type="transmembrane region" description="Helical" evidence="1">
    <location>
        <begin position="36"/>
        <end position="58"/>
    </location>
</feature>
<proteinExistence type="predicted"/>
<dbReference type="eggNOG" id="COG2426">
    <property type="taxonomic scope" value="Bacteria"/>
</dbReference>
<dbReference type="Proteomes" id="UP000011910">
    <property type="component" value="Unassembled WGS sequence"/>
</dbReference>
<keyword evidence="1" id="KW-0472">Membrane</keyword>
<name>M7NKY9_9BACT</name>
<dbReference type="EMBL" id="AODQ01000057">
    <property type="protein sequence ID" value="EMR02460.1"/>
    <property type="molecule type" value="Genomic_DNA"/>
</dbReference>
<feature type="transmembrane region" description="Helical" evidence="1">
    <location>
        <begin position="128"/>
        <end position="149"/>
    </location>
</feature>
<accession>M7NKY9</accession>
<reference evidence="2 3" key="1">
    <citation type="journal article" date="2013" name="Genome Announc.">
        <title>Draft Genome Sequence of Cesiribacter andamanensis Strain AMV16T, Isolated from a Soil Sample from a Mud Volcano in the Andaman Islands, India.</title>
        <authorList>
            <person name="Shivaji S."/>
            <person name="Ara S."/>
            <person name="Begum Z."/>
            <person name="Srinivas T.N."/>
            <person name="Singh A."/>
            <person name="Kumar Pinnaka A."/>
        </authorList>
    </citation>
    <scope>NUCLEOTIDE SEQUENCE [LARGE SCALE GENOMIC DNA]</scope>
    <source>
        <strain evidence="2 3">AMV16</strain>
    </source>
</reference>
<feature type="transmembrane region" description="Helical" evidence="1">
    <location>
        <begin position="93"/>
        <end position="121"/>
    </location>
</feature>
<organism evidence="2 3">
    <name type="scientific">Cesiribacter andamanensis AMV16</name>
    <dbReference type="NCBI Taxonomy" id="1279009"/>
    <lineage>
        <taxon>Bacteria</taxon>
        <taxon>Pseudomonadati</taxon>
        <taxon>Bacteroidota</taxon>
        <taxon>Cytophagia</taxon>
        <taxon>Cytophagales</taxon>
        <taxon>Cesiribacteraceae</taxon>
        <taxon>Cesiribacter</taxon>
    </lineage>
</organism>
<protein>
    <submittedName>
        <fullName evidence="2">Putative membrane protein</fullName>
    </submittedName>
</protein>
<gene>
    <name evidence="2" type="ORF">ADICEAN_02391</name>
</gene>
<keyword evidence="3" id="KW-1185">Reference proteome</keyword>
<dbReference type="RefSeq" id="WP_009195782.1">
    <property type="nucleotide sequence ID" value="NZ_AODQ01000057.1"/>
</dbReference>